<dbReference type="Pfam" id="PF00294">
    <property type="entry name" value="PfkB"/>
    <property type="match status" value="1"/>
</dbReference>
<evidence type="ECO:0000256" key="4">
    <source>
        <dbReference type="SAM" id="MobiDB-lite"/>
    </source>
</evidence>
<dbReference type="PANTHER" id="PTHR43320">
    <property type="entry name" value="SUGAR KINASE"/>
    <property type="match status" value="1"/>
</dbReference>
<dbReference type="GO" id="GO:0016301">
    <property type="term" value="F:kinase activity"/>
    <property type="evidence" value="ECO:0007669"/>
    <property type="project" value="UniProtKB-KW"/>
</dbReference>
<evidence type="ECO:0000313" key="6">
    <source>
        <dbReference type="EMBL" id="KAB8167829.1"/>
    </source>
</evidence>
<comment type="caution">
    <text evidence="6">The sequence shown here is derived from an EMBL/GenBank/DDBJ whole genome shotgun (WGS) entry which is preliminary data.</text>
</comment>
<feature type="domain" description="Carbohydrate kinase PfkB" evidence="5">
    <location>
        <begin position="201"/>
        <end position="293"/>
    </location>
</feature>
<comment type="similarity">
    <text evidence="1">Belongs to the carbohydrate kinase PfkB family.</text>
</comment>
<accession>A0A5N6AJF7</accession>
<dbReference type="SUPFAM" id="SSF53613">
    <property type="entry name" value="Ribokinase-like"/>
    <property type="match status" value="1"/>
</dbReference>
<sequence>MPEHTGRADEVLVVGTSGVDTIVRVERLAVPEGDLAHVEPIRDYVAHSGTGWALGFHALGRPTSYLTYLGDDTQGRLVGERFRAAGLRFEALPAPLGTSRSVNLVDAEGRRFSFYDGRLPWELRLPPEVALPYLERAAHVHVGPAGFTRDLPAELADRPVTTSTDVHAWDGRDAAMLPWALGVDYFFMSAAALGDRAAGVLESVVERGRARVAVATDGARGCQVLARPEAGGDGRVRRFPAVTPPRAVVDSNGAGDAFATAFLHAHLDGAPLERCVLAGAISGAFAATQHGTHERHITVDELAAATAEITGETTGEGEGAVSRSGPAGWRWS</sequence>
<dbReference type="OrthoDB" id="9808601at2"/>
<evidence type="ECO:0000256" key="2">
    <source>
        <dbReference type="ARBA" id="ARBA00022679"/>
    </source>
</evidence>
<name>A0A5N6AJF7_9ACTN</name>
<dbReference type="InterPro" id="IPR029056">
    <property type="entry name" value="Ribokinase-like"/>
</dbReference>
<gene>
    <name evidence="6" type="ORF">FH607_007520</name>
</gene>
<evidence type="ECO:0000256" key="3">
    <source>
        <dbReference type="ARBA" id="ARBA00022777"/>
    </source>
</evidence>
<reference evidence="6" key="1">
    <citation type="submission" date="2019-10" db="EMBL/GenBank/DDBJ databases">
        <title>Nonomuraea sp. nov., isolated from Phyllanthus amarus.</title>
        <authorList>
            <person name="Klykleung N."/>
            <person name="Tanasupawat S."/>
        </authorList>
    </citation>
    <scope>NUCLEOTIDE SEQUENCE [LARGE SCALE GENOMIC DNA]</scope>
    <source>
        <strain evidence="6">3MP-10</strain>
    </source>
</reference>
<dbReference type="InterPro" id="IPR052700">
    <property type="entry name" value="Carb_kinase_PfkB-like"/>
</dbReference>
<dbReference type="EMBL" id="VDLY02000004">
    <property type="protein sequence ID" value="KAB8167829.1"/>
    <property type="molecule type" value="Genomic_DNA"/>
</dbReference>
<keyword evidence="2" id="KW-0808">Transferase</keyword>
<dbReference type="Proteomes" id="UP000314251">
    <property type="component" value="Unassembled WGS sequence"/>
</dbReference>
<dbReference type="Gene3D" id="3.40.1190.20">
    <property type="match status" value="1"/>
</dbReference>
<proteinExistence type="inferred from homology"/>
<dbReference type="AlphaFoldDB" id="A0A5N6AJF7"/>
<evidence type="ECO:0000256" key="1">
    <source>
        <dbReference type="ARBA" id="ARBA00010688"/>
    </source>
</evidence>
<organism evidence="6 7">
    <name type="scientific">Streptomyces mimosae</name>
    <dbReference type="NCBI Taxonomy" id="2586635"/>
    <lineage>
        <taxon>Bacteria</taxon>
        <taxon>Bacillati</taxon>
        <taxon>Actinomycetota</taxon>
        <taxon>Actinomycetes</taxon>
        <taxon>Kitasatosporales</taxon>
        <taxon>Streptomycetaceae</taxon>
        <taxon>Streptomyces</taxon>
    </lineage>
</organism>
<evidence type="ECO:0000313" key="7">
    <source>
        <dbReference type="Proteomes" id="UP000314251"/>
    </source>
</evidence>
<dbReference type="RefSeq" id="WP_139666844.1">
    <property type="nucleotide sequence ID" value="NZ_VDLY02000004.1"/>
</dbReference>
<evidence type="ECO:0000259" key="5">
    <source>
        <dbReference type="Pfam" id="PF00294"/>
    </source>
</evidence>
<protein>
    <submittedName>
        <fullName evidence="6">Carbohydrate kinase family protein</fullName>
    </submittedName>
</protein>
<feature type="region of interest" description="Disordered" evidence="4">
    <location>
        <begin position="312"/>
        <end position="332"/>
    </location>
</feature>
<dbReference type="InterPro" id="IPR011611">
    <property type="entry name" value="PfkB_dom"/>
</dbReference>
<keyword evidence="3 6" id="KW-0418">Kinase</keyword>
<keyword evidence="7" id="KW-1185">Reference proteome</keyword>